<dbReference type="Gene3D" id="1.10.630.10">
    <property type="entry name" value="Cytochrome P450"/>
    <property type="match status" value="1"/>
</dbReference>
<keyword evidence="12" id="KW-1185">Reference proteome</keyword>
<accession>A0AAV8G4H9</accession>
<keyword evidence="3 7" id="KW-0479">Metal-binding</keyword>
<dbReference type="PRINTS" id="PR00463">
    <property type="entry name" value="EP450I"/>
</dbReference>
<evidence type="ECO:0000256" key="3">
    <source>
        <dbReference type="ARBA" id="ARBA00022723"/>
    </source>
</evidence>
<evidence type="ECO:0000256" key="6">
    <source>
        <dbReference type="ARBA" id="ARBA00023033"/>
    </source>
</evidence>
<evidence type="ECO:0000256" key="7">
    <source>
        <dbReference type="PIRSR" id="PIRSR602401-1"/>
    </source>
</evidence>
<dbReference type="PRINTS" id="PR00385">
    <property type="entry name" value="P450"/>
</dbReference>
<dbReference type="Proteomes" id="UP001140206">
    <property type="component" value="Chromosome 5"/>
</dbReference>
<dbReference type="InterPro" id="IPR001128">
    <property type="entry name" value="Cyt_P450"/>
</dbReference>
<dbReference type="InterPro" id="IPR017972">
    <property type="entry name" value="Cyt_P450_CS"/>
</dbReference>
<feature type="transmembrane region" description="Helical" evidence="9">
    <location>
        <begin position="6"/>
        <end position="23"/>
    </location>
</feature>
<dbReference type="GO" id="GO:0005506">
    <property type="term" value="F:iron ion binding"/>
    <property type="evidence" value="ECO:0007669"/>
    <property type="project" value="InterPro"/>
</dbReference>
<dbReference type="PANTHER" id="PTHR47955:SF8">
    <property type="entry name" value="CYTOCHROME P450 71D11-LIKE"/>
    <property type="match status" value="1"/>
</dbReference>
<keyword evidence="9" id="KW-0472">Membrane</keyword>
<dbReference type="FunFam" id="1.10.630.10:FF:000043">
    <property type="entry name" value="Cytochrome P450 99A2"/>
    <property type="match status" value="1"/>
</dbReference>
<dbReference type="EMBL" id="JAMFTS010000002">
    <property type="protein sequence ID" value="KAJ4798117.1"/>
    <property type="molecule type" value="Genomic_DNA"/>
</dbReference>
<dbReference type="AlphaFoldDB" id="A0AAV8G4H9"/>
<keyword evidence="9" id="KW-0812">Transmembrane</keyword>
<keyword evidence="4 8" id="KW-0560">Oxidoreductase</keyword>
<comment type="similarity">
    <text evidence="1 8">Belongs to the cytochrome P450 family.</text>
</comment>
<keyword evidence="5 7" id="KW-0408">Iron</keyword>
<dbReference type="Proteomes" id="UP001140206">
    <property type="component" value="Chromosome 2"/>
</dbReference>
<gene>
    <name evidence="11" type="ORF">LUZ62_049363</name>
    <name evidence="10" type="ORF">LUZ62_083326</name>
</gene>
<evidence type="ECO:0000256" key="5">
    <source>
        <dbReference type="ARBA" id="ARBA00023004"/>
    </source>
</evidence>
<organism evidence="11 12">
    <name type="scientific">Rhynchospora pubera</name>
    <dbReference type="NCBI Taxonomy" id="906938"/>
    <lineage>
        <taxon>Eukaryota</taxon>
        <taxon>Viridiplantae</taxon>
        <taxon>Streptophyta</taxon>
        <taxon>Embryophyta</taxon>
        <taxon>Tracheophyta</taxon>
        <taxon>Spermatophyta</taxon>
        <taxon>Magnoliopsida</taxon>
        <taxon>Liliopsida</taxon>
        <taxon>Poales</taxon>
        <taxon>Cyperaceae</taxon>
        <taxon>Cyperoideae</taxon>
        <taxon>Rhynchosporeae</taxon>
        <taxon>Rhynchospora</taxon>
    </lineage>
</organism>
<evidence type="ECO:0000313" key="10">
    <source>
        <dbReference type="EMBL" id="KAJ4748921.1"/>
    </source>
</evidence>
<evidence type="ECO:0000256" key="9">
    <source>
        <dbReference type="SAM" id="Phobius"/>
    </source>
</evidence>
<comment type="caution">
    <text evidence="11">The sequence shown here is derived from an EMBL/GenBank/DDBJ whole genome shotgun (WGS) entry which is preliminary data.</text>
</comment>
<dbReference type="PROSITE" id="PS00086">
    <property type="entry name" value="CYTOCHROME_P450"/>
    <property type="match status" value="1"/>
</dbReference>
<proteinExistence type="inferred from homology"/>
<evidence type="ECO:0000256" key="4">
    <source>
        <dbReference type="ARBA" id="ARBA00023002"/>
    </source>
</evidence>
<comment type="cofactor">
    <cofactor evidence="7">
        <name>heme</name>
        <dbReference type="ChEBI" id="CHEBI:30413"/>
    </cofactor>
</comment>
<keyword evidence="2 7" id="KW-0349">Heme</keyword>
<reference evidence="11" key="1">
    <citation type="submission" date="2022-08" db="EMBL/GenBank/DDBJ databases">
        <authorList>
            <person name="Marques A."/>
        </authorList>
    </citation>
    <scope>NUCLEOTIDE SEQUENCE</scope>
    <source>
        <strain evidence="11">RhyPub2mFocal</strain>
        <tissue evidence="11">Leaves</tissue>
    </source>
</reference>
<evidence type="ECO:0000256" key="2">
    <source>
        <dbReference type="ARBA" id="ARBA00022617"/>
    </source>
</evidence>
<dbReference type="GO" id="GO:0004497">
    <property type="term" value="F:monooxygenase activity"/>
    <property type="evidence" value="ECO:0007669"/>
    <property type="project" value="UniProtKB-KW"/>
</dbReference>
<feature type="binding site" description="axial binding residue" evidence="7">
    <location>
        <position position="441"/>
    </location>
    <ligand>
        <name>heme</name>
        <dbReference type="ChEBI" id="CHEBI:30413"/>
    </ligand>
    <ligandPart>
        <name>Fe</name>
        <dbReference type="ChEBI" id="CHEBI:18248"/>
    </ligandPart>
</feature>
<dbReference type="PANTHER" id="PTHR47955">
    <property type="entry name" value="CYTOCHROME P450 FAMILY 71 PROTEIN"/>
    <property type="match status" value="1"/>
</dbReference>
<name>A0AAV8G4H9_9POAL</name>
<dbReference type="CDD" id="cd11072">
    <property type="entry name" value="CYP71-like"/>
    <property type="match status" value="1"/>
</dbReference>
<sequence length="504" mass="57049">MVLALPSLPFLITCSIFLLLLFLHDRFLRKRMTCPKSKLPPGPWTLPFIGSLHHLATAHLPHHALRELAQFHGPVMLLRAGEIDLVVLSSREAAKEVLKSQDAKLANRPAMIAANLLGYGCTDIVFSNGTYWRQLRRICTTELFSSKQVKSFSSIRREEINSLLKSFTSFPDESPVNLSEMTSELSNHIIIRAAFGGKFKDKGPLLEIMSGVLESFSGFNLSDLFPSLSWLDFNMRRRFMRLHSKLDLVLEEILKEHLKKQKQQQNQKGDEVVEYDLVDVLINVKENGDLEEPITMDTIKSVILDVLFAGTESSATTITWAMAELIRHPEVMAKAQAELRKAATINEKSLDYLKFVIKETLRMHPPGPLLVPRVCHESCQILGYTIPSESRIIVNAWALGRNPNYWDDPEEFKPERFETSAIDFKGHDFEFLPFGAGRRICPGLEFSVTLVEEALAKILLHFDWELSNGMKPNDLDMTETFGITAAKKEPLLLIPTLRVPLPDC</sequence>
<protein>
    <submittedName>
        <fullName evidence="11">Cytochrome P450 family 71 protein</fullName>
    </submittedName>
</protein>
<dbReference type="GO" id="GO:0016705">
    <property type="term" value="F:oxidoreductase activity, acting on paired donors, with incorporation or reduction of molecular oxygen"/>
    <property type="evidence" value="ECO:0007669"/>
    <property type="project" value="InterPro"/>
</dbReference>
<keyword evidence="9" id="KW-1133">Transmembrane helix</keyword>
<dbReference type="Pfam" id="PF00067">
    <property type="entry name" value="p450"/>
    <property type="match status" value="1"/>
</dbReference>
<dbReference type="InterPro" id="IPR036396">
    <property type="entry name" value="Cyt_P450_sf"/>
</dbReference>
<dbReference type="GO" id="GO:0020037">
    <property type="term" value="F:heme binding"/>
    <property type="evidence" value="ECO:0007669"/>
    <property type="project" value="InterPro"/>
</dbReference>
<evidence type="ECO:0000313" key="11">
    <source>
        <dbReference type="EMBL" id="KAJ4798117.1"/>
    </source>
</evidence>
<evidence type="ECO:0000256" key="1">
    <source>
        <dbReference type="ARBA" id="ARBA00010617"/>
    </source>
</evidence>
<dbReference type="InterPro" id="IPR002401">
    <property type="entry name" value="Cyt_P450_E_grp-I"/>
</dbReference>
<dbReference type="EMBL" id="JAMFTS010000005">
    <property type="protein sequence ID" value="KAJ4748921.1"/>
    <property type="molecule type" value="Genomic_DNA"/>
</dbReference>
<evidence type="ECO:0000256" key="8">
    <source>
        <dbReference type="RuleBase" id="RU000461"/>
    </source>
</evidence>
<dbReference type="SUPFAM" id="SSF48264">
    <property type="entry name" value="Cytochrome P450"/>
    <property type="match status" value="1"/>
</dbReference>
<evidence type="ECO:0000313" key="12">
    <source>
        <dbReference type="Proteomes" id="UP001140206"/>
    </source>
</evidence>
<keyword evidence="6 8" id="KW-0503">Monooxygenase</keyword>